<reference evidence="1 3" key="2">
    <citation type="submission" date="2018-11" db="EMBL/GenBank/DDBJ databases">
        <authorList>
            <consortium name="Pathogen Informatics"/>
        </authorList>
    </citation>
    <scope>NUCLEOTIDE SEQUENCE [LARGE SCALE GENOMIC DNA]</scope>
</reference>
<dbReference type="WBParaSite" id="DME_0000688301-mRNA-1">
    <property type="protein sequence ID" value="DME_0000688301-mRNA-1"/>
    <property type="gene ID" value="DME_0000688301"/>
</dbReference>
<name>A0A0N4UH76_DRAME</name>
<keyword evidence="3" id="KW-1185">Reference proteome</keyword>
<evidence type="ECO:0000313" key="1">
    <source>
        <dbReference type="EMBL" id="VDN51524.1"/>
    </source>
</evidence>
<evidence type="ECO:0000313" key="4">
    <source>
        <dbReference type="WBParaSite" id="DME_0000688301-mRNA-1"/>
    </source>
</evidence>
<evidence type="ECO:0000313" key="3">
    <source>
        <dbReference type="Proteomes" id="UP000274756"/>
    </source>
</evidence>
<dbReference type="Proteomes" id="UP000038040">
    <property type="component" value="Unplaced"/>
</dbReference>
<sequence>MIGYTVTRNSIKTQLDHNQVGSIPRRKFGRPNLHDKVLNVETLASNKIEEKDEIKVETNAVGNAFFHQFNSIESPGNHQNESTHLFACNMYLLVILSYSCETGQRN</sequence>
<proteinExistence type="predicted"/>
<protein>
    <submittedName>
        <fullName evidence="1 4">Uncharacterized protein</fullName>
    </submittedName>
</protein>
<reference evidence="4" key="1">
    <citation type="submission" date="2017-02" db="UniProtKB">
        <authorList>
            <consortium name="WormBaseParasite"/>
        </authorList>
    </citation>
    <scope>IDENTIFICATION</scope>
</reference>
<evidence type="ECO:0000313" key="2">
    <source>
        <dbReference type="Proteomes" id="UP000038040"/>
    </source>
</evidence>
<dbReference type="AlphaFoldDB" id="A0A0N4UH76"/>
<accession>A0A0N4UH76</accession>
<dbReference type="Proteomes" id="UP000274756">
    <property type="component" value="Unassembled WGS sequence"/>
</dbReference>
<dbReference type="EMBL" id="UYYG01000023">
    <property type="protein sequence ID" value="VDN51524.1"/>
    <property type="molecule type" value="Genomic_DNA"/>
</dbReference>
<organism evidence="2 4">
    <name type="scientific">Dracunculus medinensis</name>
    <name type="common">Guinea worm</name>
    <dbReference type="NCBI Taxonomy" id="318479"/>
    <lineage>
        <taxon>Eukaryota</taxon>
        <taxon>Metazoa</taxon>
        <taxon>Ecdysozoa</taxon>
        <taxon>Nematoda</taxon>
        <taxon>Chromadorea</taxon>
        <taxon>Rhabditida</taxon>
        <taxon>Spirurina</taxon>
        <taxon>Dracunculoidea</taxon>
        <taxon>Dracunculidae</taxon>
        <taxon>Dracunculus</taxon>
    </lineage>
</organism>
<gene>
    <name evidence="1" type="ORF">DME_LOCUS1497</name>
</gene>